<feature type="domain" description="NAD(P)-binding" evidence="1">
    <location>
        <begin position="12"/>
        <end position="83"/>
    </location>
</feature>
<evidence type="ECO:0000313" key="2">
    <source>
        <dbReference type="EMBL" id="KAF2028611.1"/>
    </source>
</evidence>
<dbReference type="GO" id="GO:0005737">
    <property type="term" value="C:cytoplasm"/>
    <property type="evidence" value="ECO:0007669"/>
    <property type="project" value="TreeGrafter"/>
</dbReference>
<dbReference type="Gene3D" id="3.40.50.720">
    <property type="entry name" value="NAD(P)-binding Rossmann-like Domain"/>
    <property type="match status" value="2"/>
</dbReference>
<protein>
    <submittedName>
        <fullName evidence="2">NAD(P)-binding protein</fullName>
    </submittedName>
</protein>
<dbReference type="SUPFAM" id="SSF51735">
    <property type="entry name" value="NAD(P)-binding Rossmann-fold domains"/>
    <property type="match status" value="1"/>
</dbReference>
<sequence>MISASKIFLIGAGYIGGEILDLLLAEKYQVTALVRREAHAAELQALGASTVLGSLDDGDLLAQQASQSHIVIHSATADHQQRAEPGQKAIYIHTSGASELSDDAKGAFKSDKIAIVLPPAIYGVGSRGNRLSIQFPTMARWVKKHGFAGHVGKGLSTWLLVHVADIAGGYLTILQWLEQSSSTDSITANPYFFGAAEIGKALHAAGKLSLQNQGQSRRSCMVGKLGWQPKEKSTQRSLSEDEIPIILKEETFSGYAAPVAFGAN</sequence>
<gene>
    <name evidence="2" type="ORF">EK21DRAFT_101775</name>
</gene>
<accession>A0A9P4H8J2</accession>
<evidence type="ECO:0000313" key="3">
    <source>
        <dbReference type="Proteomes" id="UP000799777"/>
    </source>
</evidence>
<comment type="caution">
    <text evidence="2">The sequence shown here is derived from an EMBL/GenBank/DDBJ whole genome shotgun (WGS) entry which is preliminary data.</text>
</comment>
<dbReference type="PANTHER" id="PTHR48079:SF6">
    <property type="entry name" value="NAD(P)-BINDING DOMAIN-CONTAINING PROTEIN-RELATED"/>
    <property type="match status" value="1"/>
</dbReference>
<organism evidence="2 3">
    <name type="scientific">Setomelanomma holmii</name>
    <dbReference type="NCBI Taxonomy" id="210430"/>
    <lineage>
        <taxon>Eukaryota</taxon>
        <taxon>Fungi</taxon>
        <taxon>Dikarya</taxon>
        <taxon>Ascomycota</taxon>
        <taxon>Pezizomycotina</taxon>
        <taxon>Dothideomycetes</taxon>
        <taxon>Pleosporomycetidae</taxon>
        <taxon>Pleosporales</taxon>
        <taxon>Pleosporineae</taxon>
        <taxon>Phaeosphaeriaceae</taxon>
        <taxon>Setomelanomma</taxon>
    </lineage>
</organism>
<dbReference type="InterPro" id="IPR016040">
    <property type="entry name" value="NAD(P)-bd_dom"/>
</dbReference>
<dbReference type="AlphaFoldDB" id="A0A9P4H8J2"/>
<proteinExistence type="predicted"/>
<dbReference type="InterPro" id="IPR036291">
    <property type="entry name" value="NAD(P)-bd_dom_sf"/>
</dbReference>
<reference evidence="2" key="1">
    <citation type="journal article" date="2020" name="Stud. Mycol.">
        <title>101 Dothideomycetes genomes: a test case for predicting lifestyles and emergence of pathogens.</title>
        <authorList>
            <person name="Haridas S."/>
            <person name="Albert R."/>
            <person name="Binder M."/>
            <person name="Bloem J."/>
            <person name="Labutti K."/>
            <person name="Salamov A."/>
            <person name="Andreopoulos B."/>
            <person name="Baker S."/>
            <person name="Barry K."/>
            <person name="Bills G."/>
            <person name="Bluhm B."/>
            <person name="Cannon C."/>
            <person name="Castanera R."/>
            <person name="Culley D."/>
            <person name="Daum C."/>
            <person name="Ezra D."/>
            <person name="Gonzalez J."/>
            <person name="Henrissat B."/>
            <person name="Kuo A."/>
            <person name="Liang C."/>
            <person name="Lipzen A."/>
            <person name="Lutzoni F."/>
            <person name="Magnuson J."/>
            <person name="Mondo S."/>
            <person name="Nolan M."/>
            <person name="Ohm R."/>
            <person name="Pangilinan J."/>
            <person name="Park H.-J."/>
            <person name="Ramirez L."/>
            <person name="Alfaro M."/>
            <person name="Sun H."/>
            <person name="Tritt A."/>
            <person name="Yoshinaga Y."/>
            <person name="Zwiers L.-H."/>
            <person name="Turgeon B."/>
            <person name="Goodwin S."/>
            <person name="Spatafora J."/>
            <person name="Crous P."/>
            <person name="Grigoriev I."/>
        </authorList>
    </citation>
    <scope>NUCLEOTIDE SEQUENCE</scope>
    <source>
        <strain evidence="2">CBS 110217</strain>
    </source>
</reference>
<dbReference type="Pfam" id="PF13460">
    <property type="entry name" value="NAD_binding_10"/>
    <property type="match status" value="1"/>
</dbReference>
<keyword evidence="3" id="KW-1185">Reference proteome</keyword>
<name>A0A9P4H8J2_9PLEO</name>
<dbReference type="OrthoDB" id="2130169at2759"/>
<dbReference type="GO" id="GO:0004029">
    <property type="term" value="F:aldehyde dehydrogenase (NAD+) activity"/>
    <property type="evidence" value="ECO:0007669"/>
    <property type="project" value="TreeGrafter"/>
</dbReference>
<evidence type="ECO:0000259" key="1">
    <source>
        <dbReference type="Pfam" id="PF13460"/>
    </source>
</evidence>
<dbReference type="EMBL" id="ML978211">
    <property type="protein sequence ID" value="KAF2028611.1"/>
    <property type="molecule type" value="Genomic_DNA"/>
</dbReference>
<dbReference type="Proteomes" id="UP000799777">
    <property type="component" value="Unassembled WGS sequence"/>
</dbReference>
<dbReference type="InterPro" id="IPR051783">
    <property type="entry name" value="NAD(P)-dependent_oxidoreduct"/>
</dbReference>
<dbReference type="PANTHER" id="PTHR48079">
    <property type="entry name" value="PROTEIN YEEZ"/>
    <property type="match status" value="1"/>
</dbReference>